<name>A0A938YFE1_9ACTN</name>
<evidence type="ECO:0000256" key="2">
    <source>
        <dbReference type="ARBA" id="ARBA00023150"/>
    </source>
</evidence>
<dbReference type="PANTHER" id="PTHR30592:SF1">
    <property type="entry name" value="SULFUR CARRIER PROTEIN FDHD"/>
    <property type="match status" value="1"/>
</dbReference>
<dbReference type="EMBL" id="JAERWK010000010">
    <property type="protein sequence ID" value="MBM9467144.1"/>
    <property type="molecule type" value="Genomic_DNA"/>
</dbReference>
<dbReference type="Pfam" id="PF02634">
    <property type="entry name" value="FdhD-NarQ"/>
    <property type="match status" value="1"/>
</dbReference>
<evidence type="ECO:0000313" key="5">
    <source>
        <dbReference type="Proteomes" id="UP000663792"/>
    </source>
</evidence>
<dbReference type="RefSeq" id="WP_205260109.1">
    <property type="nucleotide sequence ID" value="NZ_JAERWK010000010.1"/>
</dbReference>
<evidence type="ECO:0000256" key="1">
    <source>
        <dbReference type="ARBA" id="ARBA00022490"/>
    </source>
</evidence>
<dbReference type="HAMAP" id="MF_00187">
    <property type="entry name" value="FdhD"/>
    <property type="match status" value="1"/>
</dbReference>
<reference evidence="4" key="1">
    <citation type="submission" date="2021-01" db="EMBL/GenBank/DDBJ databases">
        <title>YIM 132084 draft genome.</title>
        <authorList>
            <person name="An D."/>
        </authorList>
    </citation>
    <scope>NUCLEOTIDE SEQUENCE</scope>
    <source>
        <strain evidence="4">YIM 132084</strain>
    </source>
</reference>
<comment type="function">
    <text evidence="3">Required for formate dehydrogenase (FDH) activity. Acts as a sulfur carrier protein that transfers sulfur from IscS to the molybdenum cofactor prior to its insertion into FDH.</text>
</comment>
<comment type="subcellular location">
    <subcellularLocation>
        <location evidence="3">Cytoplasm</location>
    </subcellularLocation>
</comment>
<comment type="similarity">
    <text evidence="3">Belongs to the FdhD family.</text>
</comment>
<keyword evidence="2 3" id="KW-0501">Molybdenum cofactor biosynthesis</keyword>
<organism evidence="4 5">
    <name type="scientific">Nakamurella leprariae</name>
    <dbReference type="NCBI Taxonomy" id="2803911"/>
    <lineage>
        <taxon>Bacteria</taxon>
        <taxon>Bacillati</taxon>
        <taxon>Actinomycetota</taxon>
        <taxon>Actinomycetes</taxon>
        <taxon>Nakamurellales</taxon>
        <taxon>Nakamurellaceae</taxon>
        <taxon>Nakamurella</taxon>
    </lineage>
</organism>
<dbReference type="Proteomes" id="UP000663792">
    <property type="component" value="Unassembled WGS sequence"/>
</dbReference>
<dbReference type="PANTHER" id="PTHR30592">
    <property type="entry name" value="FORMATE DEHYDROGENASE"/>
    <property type="match status" value="1"/>
</dbReference>
<evidence type="ECO:0000256" key="3">
    <source>
        <dbReference type="HAMAP-Rule" id="MF_00187"/>
    </source>
</evidence>
<dbReference type="GO" id="GO:0005737">
    <property type="term" value="C:cytoplasm"/>
    <property type="evidence" value="ECO:0007669"/>
    <property type="project" value="UniProtKB-SubCell"/>
</dbReference>
<accession>A0A938YFE1</accession>
<dbReference type="AlphaFoldDB" id="A0A938YFE1"/>
<dbReference type="Gene3D" id="3.40.140.10">
    <property type="entry name" value="Cytidine Deaminase, domain 2"/>
    <property type="match status" value="1"/>
</dbReference>
<evidence type="ECO:0000313" key="4">
    <source>
        <dbReference type="EMBL" id="MBM9467144.1"/>
    </source>
</evidence>
<dbReference type="InterPro" id="IPR016193">
    <property type="entry name" value="Cytidine_deaminase-like"/>
</dbReference>
<gene>
    <name evidence="3 4" type="primary">fdhD</name>
    <name evidence="4" type="ORF">JL106_07585</name>
</gene>
<comment type="caution">
    <text evidence="3">Lacks conserved residue(s) required for the propagation of feature annotation.</text>
</comment>
<sequence length="282" mass="29690">MGRVTARTPVRRWRDGAFTSRPDTVAGEEPLEIRVDGVSLAVTMRTPGADVELVHGYLHAEGVLAEADDVVTARYCDGVDEQGRTTYNVLDISLRRGPADRRDRAPLPVRAVLTSSACGVCGTAAIDAVRQRGRHPIGPGPQLDPAVITALPDRLRDGQRWFRSTGGLHGAVLVDTDGSLGPVREDVGRHNAVDKVIGVELLAGRLGPGRPLADRALVTSSRASFELVQKALLAGISTLIAVSAPSSLAVELARDAGMTLIGFTSARGFNVYSGPHRVAGAG</sequence>
<dbReference type="NCBIfam" id="NF001943">
    <property type="entry name" value="PRK00724.1-2"/>
    <property type="match status" value="1"/>
</dbReference>
<dbReference type="PIRSF" id="PIRSF015626">
    <property type="entry name" value="FdhD"/>
    <property type="match status" value="1"/>
</dbReference>
<dbReference type="GO" id="GO:0016783">
    <property type="term" value="F:sulfurtransferase activity"/>
    <property type="evidence" value="ECO:0007669"/>
    <property type="project" value="InterPro"/>
</dbReference>
<dbReference type="NCBIfam" id="TIGR00129">
    <property type="entry name" value="fdhD_narQ"/>
    <property type="match status" value="1"/>
</dbReference>
<keyword evidence="5" id="KW-1185">Reference proteome</keyword>
<dbReference type="GO" id="GO:0097163">
    <property type="term" value="F:sulfur carrier activity"/>
    <property type="evidence" value="ECO:0007669"/>
    <property type="project" value="UniProtKB-UniRule"/>
</dbReference>
<dbReference type="GO" id="GO:0006777">
    <property type="term" value="P:Mo-molybdopterin cofactor biosynthetic process"/>
    <property type="evidence" value="ECO:0007669"/>
    <property type="project" value="UniProtKB-UniRule"/>
</dbReference>
<dbReference type="InterPro" id="IPR003786">
    <property type="entry name" value="FdhD"/>
</dbReference>
<protein>
    <recommendedName>
        <fullName evidence="3">Sulfur carrier protein FdhD</fullName>
    </recommendedName>
</protein>
<dbReference type="SUPFAM" id="SSF53927">
    <property type="entry name" value="Cytidine deaminase-like"/>
    <property type="match status" value="1"/>
</dbReference>
<proteinExistence type="inferred from homology"/>
<comment type="caution">
    <text evidence="4">The sequence shown here is derived from an EMBL/GenBank/DDBJ whole genome shotgun (WGS) entry which is preliminary data.</text>
</comment>
<keyword evidence="1 3" id="KW-0963">Cytoplasm</keyword>
<dbReference type="Gene3D" id="3.10.20.10">
    <property type="match status" value="1"/>
</dbReference>
<feature type="active site" description="Cysteine persulfide intermediate" evidence="3">
    <location>
        <position position="118"/>
    </location>
</feature>